<dbReference type="InterPro" id="IPR011646">
    <property type="entry name" value="KAP_P-loop"/>
</dbReference>
<dbReference type="PANTHER" id="PTHR22674:SF6">
    <property type="entry name" value="NTPASE KAP FAMILY P-LOOP DOMAIN-CONTAINING PROTEIN 1"/>
    <property type="match status" value="1"/>
</dbReference>
<dbReference type="PANTHER" id="PTHR22674">
    <property type="entry name" value="NTPASE, KAP FAMILY P-LOOP DOMAIN-CONTAINING 1"/>
    <property type="match status" value="1"/>
</dbReference>
<keyword evidence="4" id="KW-1185">Reference proteome</keyword>
<gene>
    <name evidence="3" type="ORF">H0S70_07930</name>
</gene>
<name>A0A7H1DTL3_9FLAO</name>
<feature type="transmembrane region" description="Helical" evidence="1">
    <location>
        <begin position="70"/>
        <end position="88"/>
    </location>
</feature>
<feature type="transmembrane region" description="Helical" evidence="1">
    <location>
        <begin position="45"/>
        <end position="63"/>
    </location>
</feature>
<proteinExistence type="predicted"/>
<dbReference type="Pfam" id="PF07693">
    <property type="entry name" value="KAP_NTPase"/>
    <property type="match status" value="1"/>
</dbReference>
<evidence type="ECO:0000256" key="1">
    <source>
        <dbReference type="SAM" id="Phobius"/>
    </source>
</evidence>
<evidence type="ECO:0000259" key="2">
    <source>
        <dbReference type="Pfam" id="PF07693"/>
    </source>
</evidence>
<dbReference type="InterPro" id="IPR052754">
    <property type="entry name" value="NTPase_KAP_P-loop"/>
</dbReference>
<keyword evidence="1" id="KW-0472">Membrane</keyword>
<evidence type="ECO:0000313" key="3">
    <source>
        <dbReference type="EMBL" id="QNS40321.1"/>
    </source>
</evidence>
<reference evidence="3 4" key="1">
    <citation type="submission" date="2020-07" db="EMBL/GenBank/DDBJ databases">
        <title>Complete genome and description of Chryseobacterium manosquense strain Marseille-Q2069 sp. nov.</title>
        <authorList>
            <person name="Boxberger M."/>
        </authorList>
    </citation>
    <scope>NUCLEOTIDE SEQUENCE [LARGE SCALE GENOMIC DNA]</scope>
    <source>
        <strain evidence="3 4">Marseille-Q2069</strain>
    </source>
</reference>
<protein>
    <recommendedName>
        <fullName evidence="2">KAP NTPase domain-containing protein</fullName>
    </recommendedName>
</protein>
<evidence type="ECO:0000313" key="4">
    <source>
        <dbReference type="Proteomes" id="UP000516438"/>
    </source>
</evidence>
<dbReference type="KEGG" id="cmaq:H0S70_07930"/>
<accession>A0A7H1DTL3</accession>
<dbReference type="Gene3D" id="3.40.50.300">
    <property type="entry name" value="P-loop containing nucleotide triphosphate hydrolases"/>
    <property type="match status" value="1"/>
</dbReference>
<feature type="domain" description="KAP NTPase" evidence="2">
    <location>
        <begin position="163"/>
        <end position="433"/>
    </location>
</feature>
<sequence>MINWIRNLFFLSLGFIIIIAFSNFFEINFLGLFVNKKLEFVNSSYLLDFIVLVALVLYSCIAVNNCAFAIPNKTITFFLLLFISFYIYERFFNDFFEFIKFRISDNLAYFDVVFAIVLLHFGQYLKFFVSEEEIVTQKNSVLDDSPISKDKDDQLEGLLRISAEKIKKVVLENKFATSFTIGLNGEWGDGKSSVFNLLKNQLKDEDLIFFDFNPWMGYDKKVLVKDFFNSFSEAIGQDLSDEISNYSEELLDNGDGFTFFRLIRNIFFRKQSLNSIFNSINEKIGIINKKIVIFIDDVDRLDKEEIFELLKLIRKTANFQNTFFLLAYDRNYINNSIKEDSGDMAIKFLDKIVNVELSMPYFDKSILRNYFIRLLRSEIPQRFHYKIDFFQNKYQLDPFVFDLGFEENDLFIYWLRNFREIKKVVNSIAINYNEIYREVNFYDLVHLEILKLKHPFLYNLIYTRQHEIFLINKSHYCYCFAPFDKVKAKEIQFSTFLQNRRNNFGQQKIIVEKIESVFDSYLEEYISSNNFSAIEKHKILDLVSRLFPRENVDGNLSLEFSSKTDEEDKLGVKYVNKFERYFAHTIFANNISEDEFARFLALDLEDLEKQLMTWENEGKLADLGKALNNKWDFHSQREYESTLRAIFLCLNFHNNTIDWNQFVSKMFGTKLFPVVFRTEYTAKQFFKELFSSAKPPLNLYANLLSELRKRNLRRTTDDPERFPLSNGEINDLLENYLMSELETGVLFSNEFWSLYFICQKMEADGAKIPFEKSNDLIIDSLEKTENVIPFLKSLIMYNDYGYESHFRRGAVEDLFDDFDTFEREFLNKLDEDNSFIKEFKDYYTKSKNANWGAIDYDYEFLKKVIE</sequence>
<dbReference type="SUPFAM" id="SSF52540">
    <property type="entry name" value="P-loop containing nucleoside triphosphate hydrolases"/>
    <property type="match status" value="1"/>
</dbReference>
<dbReference type="Proteomes" id="UP000516438">
    <property type="component" value="Chromosome"/>
</dbReference>
<feature type="transmembrane region" description="Helical" evidence="1">
    <location>
        <begin position="7"/>
        <end position="25"/>
    </location>
</feature>
<organism evidence="3 4">
    <name type="scientific">Chryseobacterium manosquense</name>
    <dbReference type="NCBI Taxonomy" id="2754694"/>
    <lineage>
        <taxon>Bacteria</taxon>
        <taxon>Pseudomonadati</taxon>
        <taxon>Bacteroidota</taxon>
        <taxon>Flavobacteriia</taxon>
        <taxon>Flavobacteriales</taxon>
        <taxon>Weeksellaceae</taxon>
        <taxon>Chryseobacterium group</taxon>
        <taxon>Chryseobacterium</taxon>
    </lineage>
</organism>
<keyword evidence="1" id="KW-0812">Transmembrane</keyword>
<dbReference type="RefSeq" id="WP_188320422.1">
    <property type="nucleotide sequence ID" value="NZ_CP060203.1"/>
</dbReference>
<dbReference type="EMBL" id="CP060203">
    <property type="protein sequence ID" value="QNS40321.1"/>
    <property type="molecule type" value="Genomic_DNA"/>
</dbReference>
<keyword evidence="1" id="KW-1133">Transmembrane helix</keyword>
<dbReference type="InterPro" id="IPR027417">
    <property type="entry name" value="P-loop_NTPase"/>
</dbReference>
<dbReference type="AlphaFoldDB" id="A0A7H1DTL3"/>